<gene>
    <name evidence="8 10" type="primary">ftsL</name>
    <name evidence="10" type="ORF">V3330_18340</name>
</gene>
<dbReference type="Proteomes" id="UP001359886">
    <property type="component" value="Unassembled WGS sequence"/>
</dbReference>
<protein>
    <recommendedName>
        <fullName evidence="8 9">Cell division protein FtsL</fullName>
    </recommendedName>
</protein>
<evidence type="ECO:0000313" key="11">
    <source>
        <dbReference type="Proteomes" id="UP001359886"/>
    </source>
</evidence>
<keyword evidence="7 8" id="KW-0131">Cell cycle</keyword>
<name>A0AAW9RKY9_9GAMM</name>
<comment type="subunit">
    <text evidence="8">Part of a complex composed of FtsB, FtsL and FtsQ.</text>
</comment>
<keyword evidence="11" id="KW-1185">Reference proteome</keyword>
<proteinExistence type="inferred from homology"/>
<comment type="caution">
    <text evidence="10">The sequence shown here is derived from an EMBL/GenBank/DDBJ whole genome shotgun (WGS) entry which is preliminary data.</text>
</comment>
<evidence type="ECO:0000256" key="7">
    <source>
        <dbReference type="ARBA" id="ARBA00023306"/>
    </source>
</evidence>
<dbReference type="RefSeq" id="WP_354696920.1">
    <property type="nucleotide sequence ID" value="NZ_JAZHOG010000016.1"/>
</dbReference>
<evidence type="ECO:0000313" key="10">
    <source>
        <dbReference type="EMBL" id="MEJ8569593.1"/>
    </source>
</evidence>
<dbReference type="Pfam" id="PF04999">
    <property type="entry name" value="FtsL"/>
    <property type="match status" value="1"/>
</dbReference>
<dbReference type="GO" id="GO:0005886">
    <property type="term" value="C:plasma membrane"/>
    <property type="evidence" value="ECO:0007669"/>
    <property type="project" value="UniProtKB-SubCell"/>
</dbReference>
<keyword evidence="2 8" id="KW-1003">Cell membrane</keyword>
<keyword evidence="3 8" id="KW-0132">Cell division</keyword>
<keyword evidence="8" id="KW-0997">Cell inner membrane</keyword>
<dbReference type="NCBIfam" id="TIGR02209">
    <property type="entry name" value="ftsL_broad"/>
    <property type="match status" value="1"/>
</dbReference>
<evidence type="ECO:0000256" key="3">
    <source>
        <dbReference type="ARBA" id="ARBA00022618"/>
    </source>
</evidence>
<dbReference type="PANTHER" id="PTHR37479:SF1">
    <property type="entry name" value="CELL DIVISION PROTEIN FTSL"/>
    <property type="match status" value="1"/>
</dbReference>
<keyword evidence="5 8" id="KW-1133">Transmembrane helix</keyword>
<reference evidence="10 11" key="1">
    <citation type="submission" date="2024-02" db="EMBL/GenBank/DDBJ databases">
        <title>A novel Wenzhouxiangellaceae bacterium, isolated from coastal sediments.</title>
        <authorList>
            <person name="Du Z.-J."/>
            <person name="Ye Y.-Q."/>
            <person name="Zhang X.-Y."/>
        </authorList>
    </citation>
    <scope>NUCLEOTIDE SEQUENCE [LARGE SCALE GENOMIC DNA]</scope>
    <source>
        <strain evidence="10 11">CH-27</strain>
    </source>
</reference>
<accession>A0AAW9RKY9</accession>
<dbReference type="PANTHER" id="PTHR37479">
    <property type="entry name" value="CELL DIVISION PROTEIN FTSL"/>
    <property type="match status" value="1"/>
</dbReference>
<sequence length="89" mass="9948">MNARLLIVLIVLVAVIGSALGVVYARHDSRRQAVRLGELENERDALIAEWSRLQLEQAFLADAGQVESRARDDLRMQSPESVNILVVRP</sequence>
<comment type="similarity">
    <text evidence="8">Belongs to the FtsL family.</text>
</comment>
<evidence type="ECO:0000256" key="6">
    <source>
        <dbReference type="ARBA" id="ARBA00023136"/>
    </source>
</evidence>
<organism evidence="10 11">
    <name type="scientific">Elongatibacter sediminis</name>
    <dbReference type="NCBI Taxonomy" id="3119006"/>
    <lineage>
        <taxon>Bacteria</taxon>
        <taxon>Pseudomonadati</taxon>
        <taxon>Pseudomonadota</taxon>
        <taxon>Gammaproteobacteria</taxon>
        <taxon>Chromatiales</taxon>
        <taxon>Wenzhouxiangellaceae</taxon>
        <taxon>Elongatibacter</taxon>
    </lineage>
</organism>
<dbReference type="AlphaFoldDB" id="A0AAW9RKY9"/>
<evidence type="ECO:0000256" key="2">
    <source>
        <dbReference type="ARBA" id="ARBA00022475"/>
    </source>
</evidence>
<dbReference type="GO" id="GO:0032153">
    <property type="term" value="C:cell division site"/>
    <property type="evidence" value="ECO:0007669"/>
    <property type="project" value="UniProtKB-UniRule"/>
</dbReference>
<evidence type="ECO:0000256" key="4">
    <source>
        <dbReference type="ARBA" id="ARBA00022692"/>
    </source>
</evidence>
<keyword evidence="4 8" id="KW-0812">Transmembrane</keyword>
<dbReference type="GO" id="GO:0043093">
    <property type="term" value="P:FtsZ-dependent cytokinesis"/>
    <property type="evidence" value="ECO:0007669"/>
    <property type="project" value="UniProtKB-UniRule"/>
</dbReference>
<evidence type="ECO:0000256" key="1">
    <source>
        <dbReference type="ARBA" id="ARBA00004401"/>
    </source>
</evidence>
<dbReference type="HAMAP" id="MF_00910">
    <property type="entry name" value="FtsL"/>
    <property type="match status" value="1"/>
</dbReference>
<evidence type="ECO:0000256" key="9">
    <source>
        <dbReference type="NCBIfam" id="TIGR02209"/>
    </source>
</evidence>
<evidence type="ECO:0000256" key="8">
    <source>
        <dbReference type="HAMAP-Rule" id="MF_00910"/>
    </source>
</evidence>
<dbReference type="InterPro" id="IPR011922">
    <property type="entry name" value="Cell_div_FtsL"/>
</dbReference>
<keyword evidence="6 8" id="KW-0472">Membrane</keyword>
<comment type="function">
    <text evidence="8">Essential cell division protein. May link together the upstream cell division proteins, which are predominantly cytoplasmic, with the downstream cell division proteins, which are predominantly periplasmic.</text>
</comment>
<evidence type="ECO:0000256" key="5">
    <source>
        <dbReference type="ARBA" id="ARBA00022989"/>
    </source>
</evidence>
<comment type="subcellular location">
    <subcellularLocation>
        <location evidence="8">Cell inner membrane</location>
        <topology evidence="8">Single-pass type II membrane protein</topology>
    </subcellularLocation>
    <subcellularLocation>
        <location evidence="1">Cell membrane</location>
        <topology evidence="1">Single-pass type II membrane protein</topology>
    </subcellularLocation>
    <text evidence="8">Localizes to the division septum where it forms a ring structure.</text>
</comment>
<dbReference type="EMBL" id="JAZHOG010000016">
    <property type="protein sequence ID" value="MEJ8569593.1"/>
    <property type="molecule type" value="Genomic_DNA"/>
</dbReference>